<dbReference type="OrthoDB" id="9805698at2"/>
<comment type="similarity">
    <text evidence="8">Belongs to the tRNA nucleotidyltransferase/poly(A) polymerase family.</text>
</comment>
<dbReference type="Pfam" id="PF01743">
    <property type="entry name" value="PolyA_pol"/>
    <property type="match status" value="1"/>
</dbReference>
<evidence type="ECO:0000313" key="11">
    <source>
        <dbReference type="EMBL" id="MTH61983.1"/>
    </source>
</evidence>
<evidence type="ECO:0000259" key="10">
    <source>
        <dbReference type="Pfam" id="PF12627"/>
    </source>
</evidence>
<evidence type="ECO:0000256" key="7">
    <source>
        <dbReference type="ARBA" id="ARBA00022842"/>
    </source>
</evidence>
<dbReference type="Gene3D" id="3.30.460.10">
    <property type="entry name" value="Beta Polymerase, domain 2"/>
    <property type="match status" value="1"/>
</dbReference>
<dbReference type="CDD" id="cd05398">
    <property type="entry name" value="NT_ClassII-CCAase"/>
    <property type="match status" value="1"/>
</dbReference>
<dbReference type="SUPFAM" id="SSF81891">
    <property type="entry name" value="Poly A polymerase C-terminal region-like"/>
    <property type="match status" value="1"/>
</dbReference>
<dbReference type="GO" id="GO:0016779">
    <property type="term" value="F:nucleotidyltransferase activity"/>
    <property type="evidence" value="ECO:0007669"/>
    <property type="project" value="UniProtKB-KW"/>
</dbReference>
<dbReference type="GO" id="GO:0046872">
    <property type="term" value="F:metal ion binding"/>
    <property type="evidence" value="ECO:0007669"/>
    <property type="project" value="UniProtKB-KW"/>
</dbReference>
<evidence type="ECO:0000256" key="2">
    <source>
        <dbReference type="ARBA" id="ARBA00022679"/>
    </source>
</evidence>
<organism evidence="11 12">
    <name type="scientific">Paracoccus litorisediminis</name>
    <dbReference type="NCBI Taxonomy" id="2006130"/>
    <lineage>
        <taxon>Bacteria</taxon>
        <taxon>Pseudomonadati</taxon>
        <taxon>Pseudomonadota</taxon>
        <taxon>Alphaproteobacteria</taxon>
        <taxon>Rhodobacterales</taxon>
        <taxon>Paracoccaceae</taxon>
        <taxon>Paracoccus</taxon>
    </lineage>
</organism>
<feature type="domain" description="Poly A polymerase head" evidence="9">
    <location>
        <begin position="29"/>
        <end position="150"/>
    </location>
</feature>
<evidence type="ECO:0000256" key="1">
    <source>
        <dbReference type="ARBA" id="ARBA00001946"/>
    </source>
</evidence>
<dbReference type="Gene3D" id="1.10.3090.10">
    <property type="entry name" value="cca-adding enzyme, domain 2"/>
    <property type="match status" value="1"/>
</dbReference>
<dbReference type="GO" id="GO:0000166">
    <property type="term" value="F:nucleotide binding"/>
    <property type="evidence" value="ECO:0007669"/>
    <property type="project" value="UniProtKB-KW"/>
</dbReference>
<protein>
    <submittedName>
        <fullName evidence="11">CCA tRNA nucleotidyltransferase</fullName>
    </submittedName>
</protein>
<reference evidence="11 12" key="1">
    <citation type="submission" date="2019-11" db="EMBL/GenBank/DDBJ databases">
        <authorList>
            <person name="Dong K."/>
        </authorList>
    </citation>
    <scope>NUCLEOTIDE SEQUENCE [LARGE SCALE GENOMIC DNA]</scope>
    <source>
        <strain evidence="11 12">NBRC 112902</strain>
    </source>
</reference>
<keyword evidence="5" id="KW-0479">Metal-binding</keyword>
<evidence type="ECO:0000256" key="5">
    <source>
        <dbReference type="ARBA" id="ARBA00022723"/>
    </source>
</evidence>
<dbReference type="InterPro" id="IPR002646">
    <property type="entry name" value="PolA_pol_head_dom"/>
</dbReference>
<evidence type="ECO:0000259" key="9">
    <source>
        <dbReference type="Pfam" id="PF01743"/>
    </source>
</evidence>
<keyword evidence="8" id="KW-0694">RNA-binding</keyword>
<comment type="cofactor">
    <cofactor evidence="1">
        <name>Mg(2+)</name>
        <dbReference type="ChEBI" id="CHEBI:18420"/>
    </cofactor>
</comment>
<proteinExistence type="inferred from homology"/>
<dbReference type="EMBL" id="WMIG01000023">
    <property type="protein sequence ID" value="MTH61983.1"/>
    <property type="molecule type" value="Genomic_DNA"/>
</dbReference>
<dbReference type="AlphaFoldDB" id="A0A844HNR1"/>
<dbReference type="SUPFAM" id="SSF81301">
    <property type="entry name" value="Nucleotidyltransferase"/>
    <property type="match status" value="1"/>
</dbReference>
<gene>
    <name evidence="11" type="ORF">GL300_22560</name>
</gene>
<keyword evidence="4" id="KW-0548">Nucleotidyltransferase</keyword>
<dbReference type="GO" id="GO:0008033">
    <property type="term" value="P:tRNA processing"/>
    <property type="evidence" value="ECO:0007669"/>
    <property type="project" value="UniProtKB-KW"/>
</dbReference>
<evidence type="ECO:0000256" key="4">
    <source>
        <dbReference type="ARBA" id="ARBA00022695"/>
    </source>
</evidence>
<dbReference type="PANTHER" id="PTHR46173:SF1">
    <property type="entry name" value="CCA TRNA NUCLEOTIDYLTRANSFERASE 1, MITOCHONDRIAL"/>
    <property type="match status" value="1"/>
</dbReference>
<dbReference type="Proteomes" id="UP000449846">
    <property type="component" value="Unassembled WGS sequence"/>
</dbReference>
<name>A0A844HNR1_9RHOB</name>
<dbReference type="PANTHER" id="PTHR46173">
    <property type="entry name" value="CCA TRNA NUCLEOTIDYLTRANSFERASE 1, MITOCHONDRIAL"/>
    <property type="match status" value="1"/>
</dbReference>
<keyword evidence="12" id="KW-1185">Reference proteome</keyword>
<dbReference type="RefSeq" id="WP_155041931.1">
    <property type="nucleotide sequence ID" value="NZ_JBHGCD010000027.1"/>
</dbReference>
<dbReference type="InterPro" id="IPR043519">
    <property type="entry name" value="NT_sf"/>
</dbReference>
<evidence type="ECO:0000256" key="8">
    <source>
        <dbReference type="RuleBase" id="RU003953"/>
    </source>
</evidence>
<accession>A0A844HNR1</accession>
<keyword evidence="2 8" id="KW-0808">Transferase</keyword>
<keyword evidence="7" id="KW-0460">Magnesium</keyword>
<dbReference type="InterPro" id="IPR032828">
    <property type="entry name" value="PolyA_RNA-bd"/>
</dbReference>
<keyword evidence="3" id="KW-0819">tRNA processing</keyword>
<dbReference type="Pfam" id="PF12627">
    <property type="entry name" value="PolyA_pol_RNAbd"/>
    <property type="match status" value="1"/>
</dbReference>
<sequence>MTRISAPFLDDSGLHRVLTALTGAGHQALIVGGAVRNALLGQPVSDIDIATSSLPEQTVTLTEAAGLRAVPTGIEHGTITVVADGHGYEVTTFRRDVETDGRRAVVAFSDRIEEDAHRRDFTMNALYADASGEVIDPVGGLDDLAARRLRFVGEPRARITEDYLRILRFFRFHAWYGAKGAADPEALAACAELAAGLDGISHERIGAETRKLLAAPDPTEAVALMARAGVLGHILPGADTHDLPALIAAEATLGLPAEWPVRLALLGADNAAQALRLSRDETRLQDQIATALTLPLPAAAYRFGPHIARSAALIATARGTPPAPDWQQQIAHAADAQLPIAARHLMPELSGPAIGAALRQAETAFIDSGFSLSKQELLALALGQDRQRKSD</sequence>
<feature type="domain" description="tRNA nucleotidyltransferase/poly(A) polymerase RNA and SrmB- binding" evidence="10">
    <location>
        <begin position="183"/>
        <end position="239"/>
    </location>
</feature>
<comment type="caution">
    <text evidence="11">The sequence shown here is derived from an EMBL/GenBank/DDBJ whole genome shotgun (WGS) entry which is preliminary data.</text>
</comment>
<dbReference type="InterPro" id="IPR050264">
    <property type="entry name" value="Bact_CCA-adding_enz_type3_sf"/>
</dbReference>
<evidence type="ECO:0000313" key="12">
    <source>
        <dbReference type="Proteomes" id="UP000449846"/>
    </source>
</evidence>
<dbReference type="GO" id="GO:0000049">
    <property type="term" value="F:tRNA binding"/>
    <property type="evidence" value="ECO:0007669"/>
    <property type="project" value="TreeGrafter"/>
</dbReference>
<evidence type="ECO:0000256" key="6">
    <source>
        <dbReference type="ARBA" id="ARBA00022741"/>
    </source>
</evidence>
<evidence type="ECO:0000256" key="3">
    <source>
        <dbReference type="ARBA" id="ARBA00022694"/>
    </source>
</evidence>
<keyword evidence="6" id="KW-0547">Nucleotide-binding</keyword>